<reference evidence="4" key="1">
    <citation type="journal article" date="2020" name="J. Eukaryot. Microbiol.">
        <title>De novo Sequencing, Assembly and Annotation of the Transcriptome for the Free-Living Testate Amoeba Arcella intermedia.</title>
        <authorList>
            <person name="Ribeiro G.M."/>
            <person name="Porfirio-Sousa A.L."/>
            <person name="Maurer-Alcala X.X."/>
            <person name="Katz L.A."/>
            <person name="Lahr D.J.G."/>
        </authorList>
    </citation>
    <scope>NUCLEOTIDE SEQUENCE</scope>
</reference>
<dbReference type="EMBL" id="GIBP01003517">
    <property type="protein sequence ID" value="NDV32486.1"/>
    <property type="molecule type" value="Transcribed_RNA"/>
</dbReference>
<feature type="domain" description="PCI" evidence="3">
    <location>
        <begin position="182"/>
        <end position="355"/>
    </location>
</feature>
<dbReference type="SMART" id="SM00088">
    <property type="entry name" value="PINT"/>
    <property type="match status" value="1"/>
</dbReference>
<sequence>MSSGSANAHVVLAQASSYLEDVFSKNPILAPFLEQISQDFQKKLWHELTIKITSFVKMREVREQLDLIQFYENFIKSFEVKLNQLSLVRIIVDISSTIQDLHQRIQFIKAFSQLPKVVENNEATVTIKAVLAEFHIVAGDLNEAKSVLEQTKLTLDATSGAEANVFAAFHRAWAAYYKVKGDFENFYSSALQYLGYSQTDTLDKMELLGLARDLVIAALLGQKLFSLGELMENEILTSLRNSPEAWLVDILAAFNVGNLQAWYQLQQEYAYLIANSALKDKIQQLTAKAKILSLIELVFNKPSGQRIISFEVISQTSDVPIDQVELLVMKALSLGLLRGTIDEVDQVVSFTWVQPRILNLQQISQMKTRLASWVDNVKSSLNLVENETASELIS</sequence>
<dbReference type="InterPro" id="IPR054179">
    <property type="entry name" value="PSD13_N"/>
</dbReference>
<dbReference type="AlphaFoldDB" id="A0A6B2L693"/>
<dbReference type="PANTHER" id="PTHR10539">
    <property type="entry name" value="26S PROTEASOME NON-ATPASE REGULATORY SUBUNIT 13"/>
    <property type="match status" value="1"/>
</dbReference>
<dbReference type="InterPro" id="IPR000717">
    <property type="entry name" value="PCI_dom"/>
</dbReference>
<evidence type="ECO:0000256" key="1">
    <source>
        <dbReference type="ARBA" id="ARBA00006207"/>
    </source>
</evidence>
<dbReference type="InterPro" id="IPR036390">
    <property type="entry name" value="WH_DNA-bd_sf"/>
</dbReference>
<dbReference type="SUPFAM" id="SSF46785">
    <property type="entry name" value="Winged helix' DNA-binding domain"/>
    <property type="match status" value="1"/>
</dbReference>
<name>A0A6B2L693_9EUKA</name>
<dbReference type="PANTHER" id="PTHR10539:SF0">
    <property type="entry name" value="26S PROTEASOME NON-ATPASE REGULATORY SUBUNIT 13"/>
    <property type="match status" value="1"/>
</dbReference>
<dbReference type="PROSITE" id="PS50250">
    <property type="entry name" value="PCI"/>
    <property type="match status" value="1"/>
</dbReference>
<dbReference type="Pfam" id="PF01399">
    <property type="entry name" value="PCI"/>
    <property type="match status" value="1"/>
</dbReference>
<evidence type="ECO:0000313" key="4">
    <source>
        <dbReference type="EMBL" id="NDV32486.1"/>
    </source>
</evidence>
<accession>A0A6B2L693</accession>
<comment type="similarity">
    <text evidence="1">Belongs to the proteasome subunit S11 family.</text>
</comment>
<dbReference type="GO" id="GO:0005198">
    <property type="term" value="F:structural molecule activity"/>
    <property type="evidence" value="ECO:0007669"/>
    <property type="project" value="TreeGrafter"/>
</dbReference>
<dbReference type="GO" id="GO:0005829">
    <property type="term" value="C:cytosol"/>
    <property type="evidence" value="ECO:0007669"/>
    <property type="project" value="TreeGrafter"/>
</dbReference>
<dbReference type="InterPro" id="IPR035298">
    <property type="entry name" value="PSMD13"/>
</dbReference>
<dbReference type="GO" id="GO:0005634">
    <property type="term" value="C:nucleus"/>
    <property type="evidence" value="ECO:0007669"/>
    <property type="project" value="TreeGrafter"/>
</dbReference>
<evidence type="ECO:0000259" key="3">
    <source>
        <dbReference type="PROSITE" id="PS50250"/>
    </source>
</evidence>
<dbReference type="Pfam" id="PF22037">
    <property type="entry name" value="PSD13_N"/>
    <property type="match status" value="1"/>
</dbReference>
<keyword evidence="2" id="KW-0647">Proteasome</keyword>
<organism evidence="4">
    <name type="scientific">Arcella intermedia</name>
    <dbReference type="NCBI Taxonomy" id="1963864"/>
    <lineage>
        <taxon>Eukaryota</taxon>
        <taxon>Amoebozoa</taxon>
        <taxon>Tubulinea</taxon>
        <taxon>Elardia</taxon>
        <taxon>Arcellinida</taxon>
        <taxon>Sphaerothecina</taxon>
        <taxon>Arcellidae</taxon>
        <taxon>Arcella</taxon>
    </lineage>
</organism>
<protein>
    <recommendedName>
        <fullName evidence="3">PCI domain-containing protein</fullName>
    </recommendedName>
</protein>
<dbReference type="GO" id="GO:0006511">
    <property type="term" value="P:ubiquitin-dependent protein catabolic process"/>
    <property type="evidence" value="ECO:0007669"/>
    <property type="project" value="TreeGrafter"/>
</dbReference>
<proteinExistence type="inferred from homology"/>
<dbReference type="GO" id="GO:0008541">
    <property type="term" value="C:proteasome regulatory particle, lid subcomplex"/>
    <property type="evidence" value="ECO:0007669"/>
    <property type="project" value="TreeGrafter"/>
</dbReference>
<evidence type="ECO:0000256" key="2">
    <source>
        <dbReference type="ARBA" id="ARBA00022942"/>
    </source>
</evidence>